<keyword evidence="6 7" id="KW-0472">Membrane</keyword>
<comment type="caution">
    <text evidence="10">The sequence shown here is derived from an EMBL/GenBank/DDBJ whole genome shotgun (WGS) entry which is preliminary data.</text>
</comment>
<keyword evidence="4 7" id="KW-0812">Transmembrane</keyword>
<feature type="region of interest" description="Disordered" evidence="8">
    <location>
        <begin position="1"/>
        <end position="28"/>
    </location>
</feature>
<dbReference type="CDD" id="cd06261">
    <property type="entry name" value="TM_PBP2"/>
    <property type="match status" value="1"/>
</dbReference>
<dbReference type="Gene3D" id="1.10.3720.10">
    <property type="entry name" value="MetI-like"/>
    <property type="match status" value="1"/>
</dbReference>
<organism evidence="10 11">
    <name type="scientific">Dietzia timorensis</name>
    <dbReference type="NCBI Taxonomy" id="499555"/>
    <lineage>
        <taxon>Bacteria</taxon>
        <taxon>Bacillati</taxon>
        <taxon>Actinomycetota</taxon>
        <taxon>Actinomycetes</taxon>
        <taxon>Mycobacteriales</taxon>
        <taxon>Dietziaceae</taxon>
        <taxon>Dietzia</taxon>
    </lineage>
</organism>
<feature type="transmembrane region" description="Helical" evidence="7">
    <location>
        <begin position="172"/>
        <end position="192"/>
    </location>
</feature>
<gene>
    <name evidence="10" type="ORF">K8V11_13255</name>
</gene>
<dbReference type="GO" id="GO:0055085">
    <property type="term" value="P:transmembrane transport"/>
    <property type="evidence" value="ECO:0007669"/>
    <property type="project" value="InterPro"/>
</dbReference>
<dbReference type="SUPFAM" id="SSF161098">
    <property type="entry name" value="MetI-like"/>
    <property type="match status" value="1"/>
</dbReference>
<dbReference type="RefSeq" id="WP_303915198.1">
    <property type="nucleotide sequence ID" value="NZ_DYXM01000254.1"/>
</dbReference>
<dbReference type="GO" id="GO:0005886">
    <property type="term" value="C:plasma membrane"/>
    <property type="evidence" value="ECO:0007669"/>
    <property type="project" value="UniProtKB-SubCell"/>
</dbReference>
<evidence type="ECO:0000256" key="2">
    <source>
        <dbReference type="ARBA" id="ARBA00022448"/>
    </source>
</evidence>
<reference evidence="10" key="1">
    <citation type="journal article" date="2021" name="PeerJ">
        <title>Extensive microbial diversity within the chicken gut microbiome revealed by metagenomics and culture.</title>
        <authorList>
            <person name="Gilroy R."/>
            <person name="Ravi A."/>
            <person name="Getino M."/>
            <person name="Pursley I."/>
            <person name="Horton D.L."/>
            <person name="Alikhan N.F."/>
            <person name="Baker D."/>
            <person name="Gharbi K."/>
            <person name="Hall N."/>
            <person name="Watson M."/>
            <person name="Adriaenssens E.M."/>
            <person name="Foster-Nyarko E."/>
            <person name="Jarju S."/>
            <person name="Secka A."/>
            <person name="Antonio M."/>
            <person name="Oren A."/>
            <person name="Chaudhuri R.R."/>
            <person name="La Ragione R."/>
            <person name="Hildebrand F."/>
            <person name="Pallen M.J."/>
        </authorList>
    </citation>
    <scope>NUCLEOTIDE SEQUENCE</scope>
    <source>
        <strain evidence="10">ChiGjej1B1-18357</strain>
    </source>
</reference>
<keyword evidence="2 7" id="KW-0813">Transport</keyword>
<sequence length="308" mass="33260">MSTPNTSHGQHDAESWSPATSLDDDGVVKPPKPNPLKRLGPYLGALFILIWGLAPFYWMVITAFRDDAFTFSQNPLPSHFTLDNFKTALGTSTGNNFLAAIGNSVFISLATTLLAIVFGVLAAYALARIDFRGKFVVTGVILAASMFPGVALLTPLFQLFSDMGWIGTYRALIIPNISFALPLTIYTLTSFFNDLPWELEEAARVDGASRATAFRKIILPLAAPAIFTTAILAFIQTWNEYMLASQLANRDSEPVTVAIARFAGDNPYTPPHAAIMAAGALVTVPLVIMVLVFQRRIVSGLTSGGLKS</sequence>
<proteinExistence type="inferred from homology"/>
<feature type="transmembrane region" description="Helical" evidence="7">
    <location>
        <begin position="273"/>
        <end position="293"/>
    </location>
</feature>
<evidence type="ECO:0000313" key="10">
    <source>
        <dbReference type="EMBL" id="HJE91966.1"/>
    </source>
</evidence>
<dbReference type="PROSITE" id="PS50928">
    <property type="entry name" value="ABC_TM1"/>
    <property type="match status" value="1"/>
</dbReference>
<evidence type="ECO:0000259" key="9">
    <source>
        <dbReference type="PROSITE" id="PS50928"/>
    </source>
</evidence>
<keyword evidence="3" id="KW-1003">Cell membrane</keyword>
<feature type="transmembrane region" description="Helical" evidence="7">
    <location>
        <begin position="105"/>
        <end position="127"/>
    </location>
</feature>
<name>A0A921F5I3_9ACTN</name>
<dbReference type="AlphaFoldDB" id="A0A921F5I3"/>
<comment type="similarity">
    <text evidence="7">Belongs to the binding-protein-dependent transport system permease family.</text>
</comment>
<evidence type="ECO:0000256" key="8">
    <source>
        <dbReference type="SAM" id="MobiDB-lite"/>
    </source>
</evidence>
<keyword evidence="5 7" id="KW-1133">Transmembrane helix</keyword>
<dbReference type="InterPro" id="IPR000515">
    <property type="entry name" value="MetI-like"/>
</dbReference>
<comment type="subcellular location">
    <subcellularLocation>
        <location evidence="1 7">Cell membrane</location>
        <topology evidence="1 7">Multi-pass membrane protein</topology>
    </subcellularLocation>
</comment>
<feature type="transmembrane region" description="Helical" evidence="7">
    <location>
        <begin position="213"/>
        <end position="235"/>
    </location>
</feature>
<dbReference type="InterPro" id="IPR035906">
    <property type="entry name" value="MetI-like_sf"/>
</dbReference>
<reference evidence="10" key="2">
    <citation type="submission" date="2021-09" db="EMBL/GenBank/DDBJ databases">
        <authorList>
            <person name="Gilroy R."/>
        </authorList>
    </citation>
    <scope>NUCLEOTIDE SEQUENCE</scope>
    <source>
        <strain evidence="10">ChiGjej1B1-18357</strain>
    </source>
</reference>
<protein>
    <submittedName>
        <fullName evidence="10">Carbohydrate ABC transporter permease</fullName>
    </submittedName>
</protein>
<dbReference type="Proteomes" id="UP000776650">
    <property type="component" value="Unassembled WGS sequence"/>
</dbReference>
<evidence type="ECO:0000256" key="3">
    <source>
        <dbReference type="ARBA" id="ARBA00022475"/>
    </source>
</evidence>
<dbReference type="EMBL" id="DYXM01000254">
    <property type="protein sequence ID" value="HJE91966.1"/>
    <property type="molecule type" value="Genomic_DNA"/>
</dbReference>
<dbReference type="Pfam" id="PF00528">
    <property type="entry name" value="BPD_transp_1"/>
    <property type="match status" value="1"/>
</dbReference>
<feature type="transmembrane region" description="Helical" evidence="7">
    <location>
        <begin position="139"/>
        <end position="160"/>
    </location>
</feature>
<feature type="transmembrane region" description="Helical" evidence="7">
    <location>
        <begin position="39"/>
        <end position="60"/>
    </location>
</feature>
<evidence type="ECO:0000256" key="1">
    <source>
        <dbReference type="ARBA" id="ARBA00004651"/>
    </source>
</evidence>
<dbReference type="PANTHER" id="PTHR32243">
    <property type="entry name" value="MALTOSE TRANSPORT SYSTEM PERMEASE-RELATED"/>
    <property type="match status" value="1"/>
</dbReference>
<evidence type="ECO:0000256" key="4">
    <source>
        <dbReference type="ARBA" id="ARBA00022692"/>
    </source>
</evidence>
<evidence type="ECO:0000256" key="6">
    <source>
        <dbReference type="ARBA" id="ARBA00023136"/>
    </source>
</evidence>
<evidence type="ECO:0000256" key="5">
    <source>
        <dbReference type="ARBA" id="ARBA00022989"/>
    </source>
</evidence>
<evidence type="ECO:0000256" key="7">
    <source>
        <dbReference type="RuleBase" id="RU363032"/>
    </source>
</evidence>
<feature type="domain" description="ABC transmembrane type-1" evidence="9">
    <location>
        <begin position="101"/>
        <end position="293"/>
    </location>
</feature>
<evidence type="ECO:0000313" key="11">
    <source>
        <dbReference type="Proteomes" id="UP000776650"/>
    </source>
</evidence>
<dbReference type="PANTHER" id="PTHR32243:SF18">
    <property type="entry name" value="INNER MEMBRANE ABC TRANSPORTER PERMEASE PROTEIN YCJP"/>
    <property type="match status" value="1"/>
</dbReference>
<dbReference type="InterPro" id="IPR050901">
    <property type="entry name" value="BP-dep_ABC_trans_perm"/>
</dbReference>
<accession>A0A921F5I3</accession>